<organism evidence="3 4">
    <name type="scientific">Sarcoptes scabiei</name>
    <name type="common">Itch mite</name>
    <name type="synonym">Acarus scabiei</name>
    <dbReference type="NCBI Taxonomy" id="52283"/>
    <lineage>
        <taxon>Eukaryota</taxon>
        <taxon>Metazoa</taxon>
        <taxon>Ecdysozoa</taxon>
        <taxon>Arthropoda</taxon>
        <taxon>Chelicerata</taxon>
        <taxon>Arachnida</taxon>
        <taxon>Acari</taxon>
        <taxon>Acariformes</taxon>
        <taxon>Sarcoptiformes</taxon>
        <taxon>Astigmata</taxon>
        <taxon>Psoroptidia</taxon>
        <taxon>Sarcoptoidea</taxon>
        <taxon>Sarcoptidae</taxon>
        <taxon>Sarcoptinae</taxon>
        <taxon>Sarcoptes</taxon>
    </lineage>
</organism>
<evidence type="ECO:0000256" key="1">
    <source>
        <dbReference type="SAM" id="MobiDB-lite"/>
    </source>
</evidence>
<gene>
    <name evidence="3" type="ORF">QR98_0010590</name>
</gene>
<protein>
    <submittedName>
        <fullName evidence="3">Uncharacterized protein</fullName>
    </submittedName>
</protein>
<reference evidence="3 4" key="1">
    <citation type="journal article" date="2015" name="Parasit. Vectors">
        <title>Draft genome of the scabies mite.</title>
        <authorList>
            <person name="Rider S.D.Jr."/>
            <person name="Morgan M.S."/>
            <person name="Arlian L.G."/>
        </authorList>
    </citation>
    <scope>NUCLEOTIDE SEQUENCE [LARGE SCALE GENOMIC DNA]</scope>
    <source>
        <strain evidence="3">Arlian Lab</strain>
    </source>
</reference>
<dbReference type="AlphaFoldDB" id="A0A131ZV49"/>
<feature type="region of interest" description="Disordered" evidence="1">
    <location>
        <begin position="61"/>
        <end position="81"/>
    </location>
</feature>
<feature type="non-terminal residue" evidence="3">
    <location>
        <position position="81"/>
    </location>
</feature>
<name>A0A131ZV49_SARSC</name>
<proteinExistence type="predicted"/>
<feature type="compositionally biased region" description="Acidic residues" evidence="1">
    <location>
        <begin position="64"/>
        <end position="81"/>
    </location>
</feature>
<keyword evidence="2" id="KW-0472">Membrane</keyword>
<comment type="caution">
    <text evidence="3">The sequence shown here is derived from an EMBL/GenBank/DDBJ whole genome shotgun (WGS) entry which is preliminary data.</text>
</comment>
<evidence type="ECO:0000256" key="2">
    <source>
        <dbReference type="SAM" id="Phobius"/>
    </source>
</evidence>
<dbReference type="VEuPathDB" id="VectorBase:SSCA006227"/>
<keyword evidence="2" id="KW-0812">Transmembrane</keyword>
<evidence type="ECO:0000313" key="3">
    <source>
        <dbReference type="EMBL" id="KPM02643.1"/>
    </source>
</evidence>
<feature type="transmembrane region" description="Helical" evidence="2">
    <location>
        <begin position="6"/>
        <end position="27"/>
    </location>
</feature>
<sequence length="81" mass="8705">MNFLLFFKIIGSISLLLLSTSTLLIVARSEVWRSSSSELNDELDQSDPNVFDDAASAAAAAAAADDDDNDNVEIDETVPIE</sequence>
<dbReference type="EMBL" id="JXLN01002498">
    <property type="protein sequence ID" value="KPM02643.1"/>
    <property type="molecule type" value="Genomic_DNA"/>
</dbReference>
<evidence type="ECO:0000313" key="4">
    <source>
        <dbReference type="Proteomes" id="UP000616769"/>
    </source>
</evidence>
<accession>A0A131ZV49</accession>
<keyword evidence="2" id="KW-1133">Transmembrane helix</keyword>
<dbReference type="Proteomes" id="UP000616769">
    <property type="component" value="Unassembled WGS sequence"/>
</dbReference>